<name>A0A511JDG1_9CELL</name>
<gene>
    <name evidence="2" type="ORF">CCO02nite_24210</name>
</gene>
<dbReference type="Proteomes" id="UP000321720">
    <property type="component" value="Unassembled WGS sequence"/>
</dbReference>
<evidence type="ECO:0000313" key="2">
    <source>
        <dbReference type="EMBL" id="GEL95763.1"/>
    </source>
</evidence>
<dbReference type="EMBL" id="BJWG01000011">
    <property type="protein sequence ID" value="GEL95763.1"/>
    <property type="molecule type" value="Genomic_DNA"/>
</dbReference>
<feature type="compositionally biased region" description="Polar residues" evidence="1">
    <location>
        <begin position="1"/>
        <end position="10"/>
    </location>
</feature>
<organism evidence="2 3">
    <name type="scientific">Cellulomonas composti</name>
    <dbReference type="NCBI Taxonomy" id="266130"/>
    <lineage>
        <taxon>Bacteria</taxon>
        <taxon>Bacillati</taxon>
        <taxon>Actinomycetota</taxon>
        <taxon>Actinomycetes</taxon>
        <taxon>Micrococcales</taxon>
        <taxon>Cellulomonadaceae</taxon>
        <taxon>Cellulomonas</taxon>
    </lineage>
</organism>
<evidence type="ECO:0000313" key="3">
    <source>
        <dbReference type="Proteomes" id="UP000321720"/>
    </source>
</evidence>
<evidence type="ECO:0000256" key="1">
    <source>
        <dbReference type="SAM" id="MobiDB-lite"/>
    </source>
</evidence>
<keyword evidence="3" id="KW-1185">Reference proteome</keyword>
<proteinExistence type="predicted"/>
<reference evidence="2 3" key="1">
    <citation type="submission" date="2019-07" db="EMBL/GenBank/DDBJ databases">
        <title>Whole genome shotgun sequence of Cellulomonas composti NBRC 100758.</title>
        <authorList>
            <person name="Hosoyama A."/>
            <person name="Uohara A."/>
            <person name="Ohji S."/>
            <person name="Ichikawa N."/>
        </authorList>
    </citation>
    <scope>NUCLEOTIDE SEQUENCE [LARGE SCALE GENOMIC DNA]</scope>
    <source>
        <strain evidence="2 3">NBRC 100758</strain>
    </source>
</reference>
<protein>
    <submittedName>
        <fullName evidence="2">Uncharacterized protein</fullName>
    </submittedName>
</protein>
<accession>A0A511JDG1</accession>
<sequence length="82" mass="8562">MTSYAISHSLASHGRSTPPEPPLCATAVTIARDHADCNTAALRHTPGPGPISPFVAICAYPRGNADRRPASEEVNGAVCRHS</sequence>
<comment type="caution">
    <text evidence="2">The sequence shown here is derived from an EMBL/GenBank/DDBJ whole genome shotgun (WGS) entry which is preliminary data.</text>
</comment>
<feature type="region of interest" description="Disordered" evidence="1">
    <location>
        <begin position="1"/>
        <end position="21"/>
    </location>
</feature>
<dbReference type="AlphaFoldDB" id="A0A511JDG1"/>